<organism evidence="15 16">
    <name type="scientific">Polypterus senegalus</name>
    <name type="common">Senegal bichir</name>
    <dbReference type="NCBI Taxonomy" id="55291"/>
    <lineage>
        <taxon>Eukaryota</taxon>
        <taxon>Metazoa</taxon>
        <taxon>Chordata</taxon>
        <taxon>Craniata</taxon>
        <taxon>Vertebrata</taxon>
        <taxon>Euteleostomi</taxon>
        <taxon>Actinopterygii</taxon>
        <taxon>Polypteriformes</taxon>
        <taxon>Polypteridae</taxon>
        <taxon>Polypterus</taxon>
    </lineage>
</organism>
<dbReference type="SUPFAM" id="SSF54695">
    <property type="entry name" value="POZ domain"/>
    <property type="match status" value="1"/>
</dbReference>
<evidence type="ECO:0000256" key="9">
    <source>
        <dbReference type="ARBA" id="ARBA00023163"/>
    </source>
</evidence>
<feature type="domain" description="C2H2-type" evidence="14">
    <location>
        <begin position="470"/>
        <end position="498"/>
    </location>
</feature>
<comment type="subcellular location">
    <subcellularLocation>
        <location evidence="2">Nucleus</location>
    </subcellularLocation>
</comment>
<dbReference type="PANTHER" id="PTHR24394">
    <property type="entry name" value="ZINC FINGER PROTEIN"/>
    <property type="match status" value="1"/>
</dbReference>
<feature type="region of interest" description="Disordered" evidence="12">
    <location>
        <begin position="1"/>
        <end position="23"/>
    </location>
</feature>
<dbReference type="PROSITE" id="PS00028">
    <property type="entry name" value="ZINC_FINGER_C2H2_1"/>
    <property type="match status" value="5"/>
</dbReference>
<feature type="compositionally biased region" description="Polar residues" evidence="12">
    <location>
        <begin position="14"/>
        <end position="23"/>
    </location>
</feature>
<dbReference type="FunFam" id="3.30.160.60:FF:000841">
    <property type="entry name" value="zinc finger and BTB domain-containing protein 41"/>
    <property type="match status" value="1"/>
</dbReference>
<evidence type="ECO:0000313" key="15">
    <source>
        <dbReference type="EMBL" id="KAG2461744.1"/>
    </source>
</evidence>
<dbReference type="PROSITE" id="PS50097">
    <property type="entry name" value="BTB"/>
    <property type="match status" value="1"/>
</dbReference>
<keyword evidence="6" id="KW-0862">Zinc</keyword>
<keyword evidence="8" id="KW-0238">DNA-binding</keyword>
<keyword evidence="3" id="KW-0479">Metal-binding</keyword>
<dbReference type="SUPFAM" id="SSF57667">
    <property type="entry name" value="beta-beta-alpha zinc fingers"/>
    <property type="match status" value="3"/>
</dbReference>
<dbReference type="GO" id="GO:0000981">
    <property type="term" value="F:DNA-binding transcription factor activity, RNA polymerase II-specific"/>
    <property type="evidence" value="ECO:0007669"/>
    <property type="project" value="TreeGrafter"/>
</dbReference>
<dbReference type="InterPro" id="IPR011333">
    <property type="entry name" value="SKP1/BTB/POZ_sf"/>
</dbReference>
<comment type="function">
    <text evidence="1">May be involved in transcriptional regulation.</text>
</comment>
<dbReference type="Gene3D" id="3.30.710.10">
    <property type="entry name" value="Potassium Channel Kv1.1, Chain A"/>
    <property type="match status" value="1"/>
</dbReference>
<feature type="domain" description="C2H2-type" evidence="14">
    <location>
        <begin position="414"/>
        <end position="441"/>
    </location>
</feature>
<dbReference type="FunFam" id="3.30.160.60:FF:000888">
    <property type="entry name" value="zinc finger and BTB domain-containing protein 41"/>
    <property type="match status" value="1"/>
</dbReference>
<evidence type="ECO:0000313" key="16">
    <source>
        <dbReference type="Proteomes" id="UP000886611"/>
    </source>
</evidence>
<feature type="compositionally biased region" description="Basic and acidic residues" evidence="12">
    <location>
        <begin position="232"/>
        <end position="247"/>
    </location>
</feature>
<dbReference type="Proteomes" id="UP000886611">
    <property type="component" value="Unassembled WGS sequence"/>
</dbReference>
<feature type="compositionally biased region" description="Polar residues" evidence="12">
    <location>
        <begin position="304"/>
        <end position="317"/>
    </location>
</feature>
<dbReference type="PROSITE" id="PS50157">
    <property type="entry name" value="ZINC_FINGER_C2H2_2"/>
    <property type="match status" value="5"/>
</dbReference>
<keyword evidence="5 11" id="KW-0863">Zinc-finger</keyword>
<evidence type="ECO:0000259" key="14">
    <source>
        <dbReference type="PROSITE" id="PS50157"/>
    </source>
</evidence>
<dbReference type="Pfam" id="PF13912">
    <property type="entry name" value="zf-C2H2_6"/>
    <property type="match status" value="1"/>
</dbReference>
<evidence type="ECO:0000256" key="8">
    <source>
        <dbReference type="ARBA" id="ARBA00023125"/>
    </source>
</evidence>
<sequence>MKKRRNTKQKDKFSPSSVKNVSSDMLADDCSNCCLGIERHPINPYPLLEGQKKHLCCTQYNRNFLQFLNADRLKPSSFCDLIIMVEGKQYTAHKVVVSFGSSYFNARLSKNPEMNRVMLDHVTDTAFQHLLEFLYTSEFTIYESEIPSLVEAAKFLDIIDAVNLLTSEGIALSTQTGQVVEETSYSVESTAISEDSGADPSSNQCTICSRRFCYRKSLENHLAKSHSAVLEGKSDEGSKTFEDTEHVTRRSVRMRKCPIKFGSDECSETSDDSSSDKTCSEEDKFSFSEEEDSESEDEENQSEGASSESDAQQPSDNENIDAEVPSQSFPEGLAPVIVHSANKKILKCPKCDKTFDRAGPFPCDICGRQFNDTGNRKRHIECTHGGKRKWTCFICGKSVRERLHLRVHHDDKRYECDECGKTFIRHDHLTKHKKIHSGEKPYKCQVCNQTFRIKKTLTKHMVIHSDARPFNCPHCNATFKRKDKLKYHIDHVHITKSAEQCSTDPSEEKIVSLIIPYDGKMYHNEAKQYGEQSKAYPPETKSILQNVSSEVCVPVALVPVSMPEVSTQVDLVRHTTPLPSQSHDVLPAQQPPQQNDYQSATDLVFLEKYTLTPQPASIVHPVRPEQILDPREQSILGTLLGLDTTSSVQNLTTAEHNQ</sequence>
<evidence type="ECO:0000256" key="2">
    <source>
        <dbReference type="ARBA" id="ARBA00004123"/>
    </source>
</evidence>
<feature type="domain" description="C2H2-type" evidence="14">
    <location>
        <begin position="361"/>
        <end position="389"/>
    </location>
</feature>
<feature type="non-terminal residue" evidence="15">
    <location>
        <position position="1"/>
    </location>
</feature>
<keyword evidence="9" id="KW-0804">Transcription</keyword>
<evidence type="ECO:0000256" key="12">
    <source>
        <dbReference type="SAM" id="MobiDB-lite"/>
    </source>
</evidence>
<dbReference type="Pfam" id="PF00651">
    <property type="entry name" value="BTB"/>
    <property type="match status" value="1"/>
</dbReference>
<feature type="region of interest" description="Disordered" evidence="12">
    <location>
        <begin position="263"/>
        <end position="328"/>
    </location>
</feature>
<dbReference type="FunFam" id="3.30.160.60:FF:000337">
    <property type="entry name" value="Zinc finger and BTB domain containing 41"/>
    <property type="match status" value="1"/>
</dbReference>
<feature type="compositionally biased region" description="Acidic residues" evidence="12">
    <location>
        <begin position="288"/>
        <end position="301"/>
    </location>
</feature>
<evidence type="ECO:0000256" key="5">
    <source>
        <dbReference type="ARBA" id="ARBA00022771"/>
    </source>
</evidence>
<feature type="region of interest" description="Disordered" evidence="12">
    <location>
        <begin position="225"/>
        <end position="247"/>
    </location>
</feature>
<evidence type="ECO:0000259" key="13">
    <source>
        <dbReference type="PROSITE" id="PS50097"/>
    </source>
</evidence>
<protein>
    <submittedName>
        <fullName evidence="15">ZBT41 protein</fullName>
    </submittedName>
</protein>
<feature type="domain" description="BTB" evidence="13">
    <location>
        <begin position="79"/>
        <end position="143"/>
    </location>
</feature>
<dbReference type="InterPro" id="IPR000210">
    <property type="entry name" value="BTB/POZ_dom"/>
</dbReference>
<keyword evidence="4" id="KW-0677">Repeat</keyword>
<evidence type="ECO:0000256" key="4">
    <source>
        <dbReference type="ARBA" id="ARBA00022737"/>
    </source>
</evidence>
<feature type="domain" description="C2H2-type" evidence="14">
    <location>
        <begin position="442"/>
        <end position="469"/>
    </location>
</feature>
<feature type="non-terminal residue" evidence="15">
    <location>
        <position position="658"/>
    </location>
</feature>
<dbReference type="InterPro" id="IPR013087">
    <property type="entry name" value="Znf_C2H2_type"/>
</dbReference>
<evidence type="ECO:0000256" key="6">
    <source>
        <dbReference type="ARBA" id="ARBA00022833"/>
    </source>
</evidence>
<reference evidence="15 16" key="1">
    <citation type="journal article" date="2021" name="Cell">
        <title>Tracing the genetic footprints of vertebrate landing in non-teleost ray-finned fishes.</title>
        <authorList>
            <person name="Bi X."/>
            <person name="Wang K."/>
            <person name="Yang L."/>
            <person name="Pan H."/>
            <person name="Jiang H."/>
            <person name="Wei Q."/>
            <person name="Fang M."/>
            <person name="Yu H."/>
            <person name="Zhu C."/>
            <person name="Cai Y."/>
            <person name="He Y."/>
            <person name="Gan X."/>
            <person name="Zeng H."/>
            <person name="Yu D."/>
            <person name="Zhu Y."/>
            <person name="Jiang H."/>
            <person name="Qiu Q."/>
            <person name="Yang H."/>
            <person name="Zhang Y.E."/>
            <person name="Wang W."/>
            <person name="Zhu M."/>
            <person name="He S."/>
            <person name="Zhang G."/>
        </authorList>
    </citation>
    <scope>NUCLEOTIDE SEQUENCE [LARGE SCALE GENOMIC DNA]</scope>
    <source>
        <strain evidence="15">Bchr_013</strain>
    </source>
</reference>
<evidence type="ECO:0000256" key="10">
    <source>
        <dbReference type="ARBA" id="ARBA00023242"/>
    </source>
</evidence>
<dbReference type="AlphaFoldDB" id="A0A8X8BP47"/>
<accession>A0A8X8BP47</accession>
<dbReference type="EMBL" id="JAATIS010004524">
    <property type="protein sequence ID" value="KAG2461744.1"/>
    <property type="molecule type" value="Genomic_DNA"/>
</dbReference>
<dbReference type="PANTHER" id="PTHR24394:SF44">
    <property type="entry name" value="ZINC FINGER PROTEIN 271-LIKE"/>
    <property type="match status" value="1"/>
</dbReference>
<name>A0A8X8BP47_POLSE</name>
<evidence type="ECO:0000256" key="3">
    <source>
        <dbReference type="ARBA" id="ARBA00022723"/>
    </source>
</evidence>
<dbReference type="SMART" id="SM00225">
    <property type="entry name" value="BTB"/>
    <property type="match status" value="1"/>
</dbReference>
<keyword evidence="7" id="KW-0805">Transcription regulation</keyword>
<dbReference type="Pfam" id="PF00096">
    <property type="entry name" value="zf-C2H2"/>
    <property type="match status" value="3"/>
</dbReference>
<keyword evidence="10" id="KW-0539">Nucleus</keyword>
<evidence type="ECO:0000256" key="1">
    <source>
        <dbReference type="ARBA" id="ARBA00003767"/>
    </source>
</evidence>
<keyword evidence="16" id="KW-1185">Reference proteome</keyword>
<proteinExistence type="predicted"/>
<feature type="domain" description="C2H2-type" evidence="14">
    <location>
        <begin position="203"/>
        <end position="227"/>
    </location>
</feature>
<dbReference type="GO" id="GO:0003677">
    <property type="term" value="F:DNA binding"/>
    <property type="evidence" value="ECO:0007669"/>
    <property type="project" value="UniProtKB-KW"/>
</dbReference>
<feature type="compositionally biased region" description="Basic and acidic residues" evidence="12">
    <location>
        <begin position="274"/>
        <end position="287"/>
    </location>
</feature>
<comment type="caution">
    <text evidence="15">The sequence shown here is derived from an EMBL/GenBank/DDBJ whole genome shotgun (WGS) entry which is preliminary data.</text>
</comment>
<evidence type="ECO:0000256" key="7">
    <source>
        <dbReference type="ARBA" id="ARBA00023015"/>
    </source>
</evidence>
<dbReference type="GO" id="GO:0005634">
    <property type="term" value="C:nucleus"/>
    <property type="evidence" value="ECO:0007669"/>
    <property type="project" value="UniProtKB-SubCell"/>
</dbReference>
<dbReference type="GO" id="GO:0008270">
    <property type="term" value="F:zinc ion binding"/>
    <property type="evidence" value="ECO:0007669"/>
    <property type="project" value="UniProtKB-KW"/>
</dbReference>
<dbReference type="Gene3D" id="3.30.160.60">
    <property type="entry name" value="Classic Zinc Finger"/>
    <property type="match status" value="4"/>
</dbReference>
<dbReference type="InterPro" id="IPR036236">
    <property type="entry name" value="Znf_C2H2_sf"/>
</dbReference>
<gene>
    <name evidence="15" type="primary">Zbtb41</name>
    <name evidence="15" type="ORF">GTO96_0008740</name>
</gene>
<evidence type="ECO:0000256" key="11">
    <source>
        <dbReference type="PROSITE-ProRule" id="PRU00042"/>
    </source>
</evidence>
<dbReference type="SMART" id="SM00355">
    <property type="entry name" value="ZnF_C2H2"/>
    <property type="match status" value="6"/>
</dbReference>